<dbReference type="SUPFAM" id="SSF56655">
    <property type="entry name" value="Carbohydrate phosphatase"/>
    <property type="match status" value="1"/>
</dbReference>
<dbReference type="AlphaFoldDB" id="A0A6B8TAS5"/>
<feature type="region of interest" description="Disordered" evidence="5">
    <location>
        <begin position="1"/>
        <end position="22"/>
    </location>
</feature>
<accession>A0A6B8TAS5</accession>
<evidence type="ECO:0000256" key="2">
    <source>
        <dbReference type="ARBA" id="ARBA00022801"/>
    </source>
</evidence>
<dbReference type="PANTHER" id="PTHR20854:SF4">
    <property type="entry name" value="INOSITOL-1-MONOPHOSPHATASE-RELATED"/>
    <property type="match status" value="1"/>
</dbReference>
<dbReference type="GO" id="GO:0046872">
    <property type="term" value="F:metal ion binding"/>
    <property type="evidence" value="ECO:0007669"/>
    <property type="project" value="UniProtKB-KW"/>
</dbReference>
<keyword evidence="2" id="KW-0378">Hydrolase</keyword>
<evidence type="ECO:0000256" key="5">
    <source>
        <dbReference type="SAM" id="MobiDB-lite"/>
    </source>
</evidence>
<dbReference type="PANTHER" id="PTHR20854">
    <property type="entry name" value="INOSITOL MONOPHOSPHATASE"/>
    <property type="match status" value="1"/>
</dbReference>
<evidence type="ECO:0000313" key="7">
    <source>
        <dbReference type="Proteomes" id="UP000426857"/>
    </source>
</evidence>
<dbReference type="Gene3D" id="3.30.540.10">
    <property type="entry name" value="Fructose-1,6-Bisphosphatase, subunit A, domain 1"/>
    <property type="match status" value="1"/>
</dbReference>
<dbReference type="PROSITE" id="PS00629">
    <property type="entry name" value="IMP_1"/>
    <property type="match status" value="1"/>
</dbReference>
<dbReference type="GO" id="GO:0008934">
    <property type="term" value="F:inositol monophosphate 1-phosphatase activity"/>
    <property type="evidence" value="ECO:0007669"/>
    <property type="project" value="TreeGrafter"/>
</dbReference>
<protein>
    <submittedName>
        <fullName evidence="6">Inositol monophosphatase</fullName>
    </submittedName>
</protein>
<feature type="binding site" evidence="4">
    <location>
        <position position="106"/>
    </location>
    <ligand>
        <name>Mg(2+)</name>
        <dbReference type="ChEBI" id="CHEBI:18420"/>
        <label>1</label>
        <note>catalytic</note>
    </ligand>
</feature>
<dbReference type="Gene3D" id="3.40.190.80">
    <property type="match status" value="1"/>
</dbReference>
<dbReference type="Pfam" id="PF00459">
    <property type="entry name" value="Inositol_P"/>
    <property type="match status" value="1"/>
</dbReference>
<dbReference type="InterPro" id="IPR020583">
    <property type="entry name" value="Inositol_monoP_metal-BS"/>
</dbReference>
<name>A0A6B8TAS5_9CORY</name>
<organism evidence="6 7">
    <name type="scientific">Corynebacterium xerosis</name>
    <dbReference type="NCBI Taxonomy" id="1725"/>
    <lineage>
        <taxon>Bacteria</taxon>
        <taxon>Bacillati</taxon>
        <taxon>Actinomycetota</taxon>
        <taxon>Actinomycetes</taxon>
        <taxon>Mycobacteriales</taxon>
        <taxon>Corynebacteriaceae</taxon>
        <taxon>Corynebacterium</taxon>
    </lineage>
</organism>
<dbReference type="KEGG" id="cxe:FOB82_02295"/>
<comment type="cofactor">
    <cofactor evidence="4">
        <name>Mg(2+)</name>
        <dbReference type="ChEBI" id="CHEBI:18420"/>
    </cofactor>
</comment>
<dbReference type="InterPro" id="IPR000760">
    <property type="entry name" value="Inositol_monophosphatase-like"/>
</dbReference>
<keyword evidence="3 4" id="KW-0460">Magnesium</keyword>
<proteinExistence type="predicted"/>
<dbReference type="Proteomes" id="UP000426857">
    <property type="component" value="Chromosome"/>
</dbReference>
<reference evidence="6 7" key="1">
    <citation type="submission" date="2019-11" db="EMBL/GenBank/DDBJ databases">
        <title>FDA dAtabase for Regulatory Grade micrObial Sequences (FDA-ARGOS): Supporting development and validation of Infectious Disease Dx tests.</title>
        <authorList>
            <person name="Kerrigan L."/>
            <person name="Long C."/>
            <person name="Tallon L."/>
            <person name="Sadzewicz L."/>
            <person name="Vavikolanu K."/>
            <person name="Mehta A."/>
            <person name="Aluvathingal J."/>
            <person name="Nadendla S."/>
            <person name="Yan Y."/>
            <person name="Sichtig H."/>
        </authorList>
    </citation>
    <scope>NUCLEOTIDE SEQUENCE [LARGE SCALE GENOMIC DNA]</scope>
    <source>
        <strain evidence="6 7">FDAARGOS_674</strain>
    </source>
</reference>
<feature type="binding site" evidence="4">
    <location>
        <position position="239"/>
    </location>
    <ligand>
        <name>Mg(2+)</name>
        <dbReference type="ChEBI" id="CHEBI:18420"/>
        <label>1</label>
        <note>catalytic</note>
    </ligand>
</feature>
<dbReference type="EMBL" id="CP046322">
    <property type="protein sequence ID" value="QGS33947.1"/>
    <property type="molecule type" value="Genomic_DNA"/>
</dbReference>
<evidence type="ECO:0000256" key="1">
    <source>
        <dbReference type="ARBA" id="ARBA00022723"/>
    </source>
</evidence>
<dbReference type="GO" id="GO:0007165">
    <property type="term" value="P:signal transduction"/>
    <property type="evidence" value="ECO:0007669"/>
    <property type="project" value="TreeGrafter"/>
</dbReference>
<dbReference type="CDD" id="cd01637">
    <property type="entry name" value="IMPase_like"/>
    <property type="match status" value="1"/>
</dbReference>
<feature type="binding site" evidence="4">
    <location>
        <position position="87"/>
    </location>
    <ligand>
        <name>Mg(2+)</name>
        <dbReference type="ChEBI" id="CHEBI:18420"/>
        <label>1</label>
        <note>catalytic</note>
    </ligand>
</feature>
<sequence>MHNGAMTDDATTSPLDPPIEDTIDDASLAAHVVRRAAELAARMRADGLETEFKTSISDVVTAADRAAEELVVSELARLRPDDGILGEEGSAKDGTSGRTWVIDPVDGTYNFTSGSDYWCSAIALVEGSPDDPERIILGAVHRPSESVTWIGGPDLPTTRTDERGTVELERIGDAPAGTLSVGTYLHTTWLGDGPLVAAWLKAAGRFATWRMLGSASVDLAGVADGRVGAWFQHSVASWDWLPGHALVAGVGGASALVDGWRIAGPKNVVGELSELLEA</sequence>
<evidence type="ECO:0000313" key="6">
    <source>
        <dbReference type="EMBL" id="QGS33947.1"/>
    </source>
</evidence>
<feature type="binding site" evidence="4">
    <location>
        <position position="103"/>
    </location>
    <ligand>
        <name>Mg(2+)</name>
        <dbReference type="ChEBI" id="CHEBI:18420"/>
        <label>1</label>
        <note>catalytic</note>
    </ligand>
</feature>
<evidence type="ECO:0000256" key="3">
    <source>
        <dbReference type="ARBA" id="ARBA00022842"/>
    </source>
</evidence>
<gene>
    <name evidence="6" type="ORF">FOB82_02295</name>
</gene>
<dbReference type="PRINTS" id="PR00377">
    <property type="entry name" value="IMPHPHTASES"/>
</dbReference>
<dbReference type="GO" id="GO:0006020">
    <property type="term" value="P:inositol metabolic process"/>
    <property type="evidence" value="ECO:0007669"/>
    <property type="project" value="TreeGrafter"/>
</dbReference>
<keyword evidence="1 4" id="KW-0479">Metal-binding</keyword>
<evidence type="ECO:0000256" key="4">
    <source>
        <dbReference type="PIRSR" id="PIRSR600760-2"/>
    </source>
</evidence>